<evidence type="ECO:0000256" key="3">
    <source>
        <dbReference type="ARBA" id="ARBA00023125"/>
    </source>
</evidence>
<dbReference type="RefSeq" id="WP_035837794.1">
    <property type="nucleotide sequence ID" value="NZ_JACHBQ010000001.1"/>
</dbReference>
<dbReference type="InterPro" id="IPR009057">
    <property type="entry name" value="Homeodomain-like_sf"/>
</dbReference>
<feature type="domain" description="BetI-type transcriptional repressor C-terminal" evidence="6">
    <location>
        <begin position="103"/>
        <end position="198"/>
    </location>
</feature>
<dbReference type="EMBL" id="JACHBQ010000001">
    <property type="protein sequence ID" value="MBB5642233.1"/>
    <property type="molecule type" value="Genomic_DNA"/>
</dbReference>
<comment type="caution">
    <text evidence="7">The sequence shown here is derived from an EMBL/GenBank/DDBJ whole genome shotgun (WGS) entry which is preliminary data.</text>
</comment>
<name>A0A099J4P1_9MICO</name>
<dbReference type="InterPro" id="IPR001647">
    <property type="entry name" value="HTH_TetR"/>
</dbReference>
<sequence>MSSDAGIPGRSRRKDPGERAIEIAAAAREIALDDGLYGITLRAVAARVGVTSGLVSHYQPNMDVLVADTFGEIVAAEIGDVAAELAPSVTSVDAIRGLVNTLLGPERTGVTVVWLDAWSLGRRNPALAAEVGRQMDAWQAFVAGLLNEGCARGEFTASDPDTVAWQLLGIIDGLNAHATVRYGDARTLRGLVRTVTEHELGLVPGALDPL</sequence>
<evidence type="ECO:0000256" key="2">
    <source>
        <dbReference type="ARBA" id="ARBA00023015"/>
    </source>
</evidence>
<gene>
    <name evidence="8" type="ORF">BJ997_002781</name>
    <name evidence="7" type="ORF">GY21_15045</name>
</gene>
<keyword evidence="3" id="KW-0238">DNA-binding</keyword>
<proteinExistence type="predicted"/>
<dbReference type="InterPro" id="IPR050109">
    <property type="entry name" value="HTH-type_TetR-like_transc_reg"/>
</dbReference>
<keyword evidence="9" id="KW-1185">Reference proteome</keyword>
<dbReference type="OrthoDB" id="4548508at2"/>
<dbReference type="PANTHER" id="PTHR30055:SF200">
    <property type="entry name" value="HTH-TYPE TRANSCRIPTIONAL REPRESSOR BDCR"/>
    <property type="match status" value="1"/>
</dbReference>
<dbReference type="eggNOG" id="COG1309">
    <property type="taxonomic scope" value="Bacteria"/>
</dbReference>
<protein>
    <submittedName>
        <fullName evidence="8">AcrR family transcriptional regulator</fullName>
    </submittedName>
</protein>
<evidence type="ECO:0000259" key="6">
    <source>
        <dbReference type="Pfam" id="PF13977"/>
    </source>
</evidence>
<dbReference type="Gene3D" id="1.10.357.10">
    <property type="entry name" value="Tetracycline Repressor, domain 2"/>
    <property type="match status" value="1"/>
</dbReference>
<evidence type="ECO:0000256" key="1">
    <source>
        <dbReference type="ARBA" id="ARBA00022491"/>
    </source>
</evidence>
<dbReference type="AlphaFoldDB" id="A0A099J4P1"/>
<evidence type="ECO:0000259" key="5">
    <source>
        <dbReference type="Pfam" id="PF00440"/>
    </source>
</evidence>
<organism evidence="7 9">
    <name type="scientific">Cryobacterium roopkundense</name>
    <dbReference type="NCBI Taxonomy" id="1001240"/>
    <lineage>
        <taxon>Bacteria</taxon>
        <taxon>Bacillati</taxon>
        <taxon>Actinomycetota</taxon>
        <taxon>Actinomycetes</taxon>
        <taxon>Micrococcales</taxon>
        <taxon>Microbacteriaceae</taxon>
        <taxon>Cryobacterium</taxon>
    </lineage>
</organism>
<dbReference type="Proteomes" id="UP000561726">
    <property type="component" value="Unassembled WGS sequence"/>
</dbReference>
<dbReference type="GO" id="GO:0000976">
    <property type="term" value="F:transcription cis-regulatory region binding"/>
    <property type="evidence" value="ECO:0007669"/>
    <property type="project" value="TreeGrafter"/>
</dbReference>
<keyword evidence="4" id="KW-0804">Transcription</keyword>
<evidence type="ECO:0000313" key="8">
    <source>
        <dbReference type="EMBL" id="MBB5642233.1"/>
    </source>
</evidence>
<accession>A0A099J4P1</accession>
<feature type="domain" description="HTH tetR-type" evidence="5">
    <location>
        <begin position="23"/>
        <end position="67"/>
    </location>
</feature>
<keyword evidence="1" id="KW-0678">Repressor</keyword>
<dbReference type="Pfam" id="PF13977">
    <property type="entry name" value="TetR_C_6"/>
    <property type="match status" value="1"/>
</dbReference>
<evidence type="ECO:0000313" key="10">
    <source>
        <dbReference type="Proteomes" id="UP000561726"/>
    </source>
</evidence>
<dbReference type="Pfam" id="PF00440">
    <property type="entry name" value="TetR_N"/>
    <property type="match status" value="1"/>
</dbReference>
<evidence type="ECO:0000256" key="4">
    <source>
        <dbReference type="ARBA" id="ARBA00023163"/>
    </source>
</evidence>
<dbReference type="GO" id="GO:0003700">
    <property type="term" value="F:DNA-binding transcription factor activity"/>
    <property type="evidence" value="ECO:0007669"/>
    <property type="project" value="TreeGrafter"/>
</dbReference>
<dbReference type="SUPFAM" id="SSF48498">
    <property type="entry name" value="Tetracyclin repressor-like, C-terminal domain"/>
    <property type="match status" value="1"/>
</dbReference>
<dbReference type="InterPro" id="IPR039538">
    <property type="entry name" value="BetI_C"/>
</dbReference>
<keyword evidence="2" id="KW-0805">Transcription regulation</keyword>
<dbReference type="SUPFAM" id="SSF46689">
    <property type="entry name" value="Homeodomain-like"/>
    <property type="match status" value="1"/>
</dbReference>
<evidence type="ECO:0000313" key="7">
    <source>
        <dbReference type="EMBL" id="KGJ72482.1"/>
    </source>
</evidence>
<reference evidence="8 10" key="2">
    <citation type="submission" date="2020-08" db="EMBL/GenBank/DDBJ databases">
        <title>Sequencing the genomes of 1000 actinobacteria strains.</title>
        <authorList>
            <person name="Klenk H.-P."/>
        </authorList>
    </citation>
    <scope>NUCLEOTIDE SEQUENCE [LARGE SCALE GENOMIC DNA]</scope>
    <source>
        <strain evidence="8 10">DSM 21065</strain>
    </source>
</reference>
<dbReference type="InterPro" id="IPR036271">
    <property type="entry name" value="Tet_transcr_reg_TetR-rel_C_sf"/>
</dbReference>
<dbReference type="PANTHER" id="PTHR30055">
    <property type="entry name" value="HTH-TYPE TRANSCRIPTIONAL REGULATOR RUTR"/>
    <property type="match status" value="1"/>
</dbReference>
<dbReference type="Proteomes" id="UP000029864">
    <property type="component" value="Unassembled WGS sequence"/>
</dbReference>
<evidence type="ECO:0000313" key="9">
    <source>
        <dbReference type="Proteomes" id="UP000029864"/>
    </source>
</evidence>
<dbReference type="EMBL" id="JPXF01000070">
    <property type="protein sequence ID" value="KGJ72482.1"/>
    <property type="molecule type" value="Genomic_DNA"/>
</dbReference>
<reference evidence="7 9" key="1">
    <citation type="submission" date="2014-08" db="EMBL/GenBank/DDBJ databases">
        <authorList>
            <person name="Sisinthy S."/>
        </authorList>
    </citation>
    <scope>NUCLEOTIDE SEQUENCE [LARGE SCALE GENOMIC DNA]</scope>
    <source>
        <strain evidence="7 9">RuG17</strain>
    </source>
</reference>